<evidence type="ECO:0000313" key="2">
    <source>
        <dbReference type="Proteomes" id="UP000199695"/>
    </source>
</evidence>
<reference evidence="1 2" key="1">
    <citation type="submission" date="2016-10" db="EMBL/GenBank/DDBJ databases">
        <authorList>
            <person name="de Groot N.N."/>
        </authorList>
    </citation>
    <scope>NUCLEOTIDE SEQUENCE [LARGE SCALE GENOMIC DNA]</scope>
    <source>
        <strain evidence="1 2">DSM 46701</strain>
    </source>
</reference>
<evidence type="ECO:0000313" key="1">
    <source>
        <dbReference type="EMBL" id="SEN46627.1"/>
    </source>
</evidence>
<proteinExistence type="predicted"/>
<sequence length="150" mass="17967">MARLEYRLLDEANGFPLLYTYDNISKDEIALRFACDYFVKDHKVFEKTSCAVDSLNHIIYVVRRRDEQVVEPGLVFAPHWRGIRMEVRHFREDADFYPIVHTYHFHEPGDALLHLMSHFLYFQGKEWEKTSTEVDENRKVYVYYAKPTSI</sequence>
<gene>
    <name evidence="1" type="ORF">SAMN05444955_11237</name>
</gene>
<dbReference type="STRING" id="1173111.SAMN05444955_11237"/>
<dbReference type="RefSeq" id="WP_089970188.1">
    <property type="nucleotide sequence ID" value="NZ_FOCQ01000012.1"/>
</dbReference>
<organism evidence="1 2">
    <name type="scientific">Lihuaxuella thermophila</name>
    <dbReference type="NCBI Taxonomy" id="1173111"/>
    <lineage>
        <taxon>Bacteria</taxon>
        <taxon>Bacillati</taxon>
        <taxon>Bacillota</taxon>
        <taxon>Bacilli</taxon>
        <taxon>Bacillales</taxon>
        <taxon>Thermoactinomycetaceae</taxon>
        <taxon>Lihuaxuella</taxon>
    </lineage>
</organism>
<keyword evidence="2" id="KW-1185">Reference proteome</keyword>
<accession>A0A1H8GT02</accession>
<name>A0A1H8GT02_9BACL</name>
<dbReference type="EMBL" id="FOCQ01000012">
    <property type="protein sequence ID" value="SEN46627.1"/>
    <property type="molecule type" value="Genomic_DNA"/>
</dbReference>
<dbReference type="OrthoDB" id="1682087at2"/>
<protein>
    <submittedName>
        <fullName evidence="1">Uncharacterized protein</fullName>
    </submittedName>
</protein>
<dbReference type="Proteomes" id="UP000199695">
    <property type="component" value="Unassembled WGS sequence"/>
</dbReference>
<dbReference type="AlphaFoldDB" id="A0A1H8GT02"/>